<comment type="caution">
    <text evidence="10">The sequence shown here is derived from an EMBL/GenBank/DDBJ whole genome shotgun (WGS) entry which is preliminary data.</text>
</comment>
<dbReference type="PROSITE" id="PS50102">
    <property type="entry name" value="RRM"/>
    <property type="match status" value="1"/>
</dbReference>
<keyword evidence="11" id="KW-1185">Reference proteome</keyword>
<organism evidence="10 11">
    <name type="scientific">Lonchura striata</name>
    <name type="common">white-rumped munia</name>
    <dbReference type="NCBI Taxonomy" id="40157"/>
    <lineage>
        <taxon>Eukaryota</taxon>
        <taxon>Metazoa</taxon>
        <taxon>Chordata</taxon>
        <taxon>Craniata</taxon>
        <taxon>Vertebrata</taxon>
        <taxon>Euteleostomi</taxon>
        <taxon>Archelosauria</taxon>
        <taxon>Archosauria</taxon>
        <taxon>Dinosauria</taxon>
        <taxon>Saurischia</taxon>
        <taxon>Theropoda</taxon>
        <taxon>Coelurosauria</taxon>
        <taxon>Aves</taxon>
        <taxon>Neognathae</taxon>
        <taxon>Neoaves</taxon>
        <taxon>Telluraves</taxon>
        <taxon>Australaves</taxon>
        <taxon>Passeriformes</taxon>
        <taxon>Passeroidea</taxon>
        <taxon>Estrildidae</taxon>
        <taxon>Estrildinae</taxon>
        <taxon>Lonchura</taxon>
    </lineage>
</organism>
<sequence length="291" mass="31911">MEPEPGGDGPRTPSVPWRSYKLLLDPALRRGGQKLYRYDGVHFSLPVSAPKSPKLYPKTDQNRPKTAPKSCPKTAPNCPKTAAGPGAAPRRAETLLMACTSACLLPVSDPKSPKLYPKTDQKLPKTAPKSCPKTAPKLLLDPALRRGRQKLYRYDGVHFSLPLDEFYVGQVPLKEVTFARLNDNIREGFLREMCRKFGEVEEVEVLLHPKTRKHLGLARVTFGSSRGGGDTVRHLHNATVMGGAGGAQLDVRGAFWGPCRAAGQQRMKLYELIVSGSYTPQTVPTGERGDT</sequence>
<dbReference type="EMBL" id="MUZQ01000711">
    <property type="protein sequence ID" value="OWK49793.1"/>
    <property type="molecule type" value="Genomic_DNA"/>
</dbReference>
<dbReference type="InterPro" id="IPR012677">
    <property type="entry name" value="Nucleotide-bd_a/b_plait_sf"/>
</dbReference>
<dbReference type="GO" id="GO:0032259">
    <property type="term" value="P:methylation"/>
    <property type="evidence" value="ECO:0007669"/>
    <property type="project" value="UniProtKB-KW"/>
</dbReference>
<dbReference type="InterPro" id="IPR044570">
    <property type="entry name" value="Set1-like"/>
</dbReference>
<keyword evidence="7" id="KW-0694">RNA-binding</keyword>
<dbReference type="InterPro" id="IPR035979">
    <property type="entry name" value="RBD_domain_sf"/>
</dbReference>
<evidence type="ECO:0000256" key="4">
    <source>
        <dbReference type="ARBA" id="ARBA00022691"/>
    </source>
</evidence>
<proteinExistence type="predicted"/>
<dbReference type="AlphaFoldDB" id="A0A218U7V0"/>
<evidence type="ECO:0000256" key="8">
    <source>
        <dbReference type="SAM" id="MobiDB-lite"/>
    </source>
</evidence>
<dbReference type="InterPro" id="IPR000504">
    <property type="entry name" value="RRM_dom"/>
</dbReference>
<evidence type="ECO:0000256" key="5">
    <source>
        <dbReference type="ARBA" id="ARBA00022853"/>
    </source>
</evidence>
<accession>A0A218U7V0</accession>
<reference evidence="10 11" key="1">
    <citation type="submission" date="2017-05" db="EMBL/GenBank/DDBJ databases">
        <title>Genome of assembly of the Bengalese finch, Lonchura striata domestica.</title>
        <authorList>
            <person name="Colquitt B.M."/>
            <person name="Brainard M.S."/>
        </authorList>
    </citation>
    <scope>NUCLEOTIDE SEQUENCE [LARGE SCALE GENOMIC DNA]</scope>
    <source>
        <strain evidence="10">White83orange57</strain>
    </source>
</reference>
<gene>
    <name evidence="10" type="primary">SETD1A_1</name>
    <name evidence="10" type="ORF">RLOC_00007377</name>
</gene>
<dbReference type="PANTHER" id="PTHR45814:SF3">
    <property type="entry name" value="HISTONE-LYSINE N-METHYLTRANSFERASE SETD1A"/>
    <property type="match status" value="1"/>
</dbReference>
<dbReference type="GO" id="GO:0003723">
    <property type="term" value="F:RNA binding"/>
    <property type="evidence" value="ECO:0007669"/>
    <property type="project" value="UniProtKB-UniRule"/>
</dbReference>
<evidence type="ECO:0000256" key="3">
    <source>
        <dbReference type="ARBA" id="ARBA00022679"/>
    </source>
</evidence>
<dbReference type="PANTHER" id="PTHR45814">
    <property type="entry name" value="HISTONE-LYSINE N-METHYLTRANSFERASE SETD1"/>
    <property type="match status" value="1"/>
</dbReference>
<protein>
    <submittedName>
        <fullName evidence="10">Histone-lysine N-methyltransferase SETD1A</fullName>
    </submittedName>
</protein>
<feature type="region of interest" description="Disordered" evidence="8">
    <location>
        <begin position="114"/>
        <end position="134"/>
    </location>
</feature>
<dbReference type="GO" id="GO:0048188">
    <property type="term" value="C:Set1C/COMPASS complex"/>
    <property type="evidence" value="ECO:0007669"/>
    <property type="project" value="TreeGrafter"/>
</dbReference>
<comment type="subcellular location">
    <subcellularLocation>
        <location evidence="1">Nucleus</location>
    </subcellularLocation>
</comment>
<keyword evidence="2" id="KW-0489">Methyltransferase</keyword>
<keyword evidence="3" id="KW-0808">Transferase</keyword>
<evidence type="ECO:0000256" key="2">
    <source>
        <dbReference type="ARBA" id="ARBA00022603"/>
    </source>
</evidence>
<dbReference type="Pfam" id="PF00076">
    <property type="entry name" value="RRM_1"/>
    <property type="match status" value="1"/>
</dbReference>
<dbReference type="Proteomes" id="UP000197619">
    <property type="component" value="Unassembled WGS sequence"/>
</dbReference>
<evidence type="ECO:0000259" key="9">
    <source>
        <dbReference type="PROSITE" id="PS50102"/>
    </source>
</evidence>
<evidence type="ECO:0000313" key="11">
    <source>
        <dbReference type="Proteomes" id="UP000197619"/>
    </source>
</evidence>
<keyword evidence="5" id="KW-0156">Chromatin regulator</keyword>
<feature type="region of interest" description="Disordered" evidence="8">
    <location>
        <begin position="49"/>
        <end position="89"/>
    </location>
</feature>
<name>A0A218U7V0_9PASE</name>
<dbReference type="FunFam" id="3.30.70.330:FF:000178">
    <property type="entry name" value="Histone-lysine N-methyltransferase"/>
    <property type="match status" value="1"/>
</dbReference>
<dbReference type="GO" id="GO:0042800">
    <property type="term" value="F:histone H3K4 methyltransferase activity"/>
    <property type="evidence" value="ECO:0007669"/>
    <property type="project" value="InterPro"/>
</dbReference>
<keyword evidence="4" id="KW-0949">S-adenosyl-L-methionine</keyword>
<evidence type="ECO:0000256" key="1">
    <source>
        <dbReference type="ARBA" id="ARBA00004123"/>
    </source>
</evidence>
<dbReference type="Gene3D" id="3.30.70.330">
    <property type="match status" value="1"/>
</dbReference>
<evidence type="ECO:0000256" key="6">
    <source>
        <dbReference type="ARBA" id="ARBA00023242"/>
    </source>
</evidence>
<dbReference type="SUPFAM" id="SSF54928">
    <property type="entry name" value="RNA-binding domain, RBD"/>
    <property type="match status" value="1"/>
</dbReference>
<feature type="domain" description="RRM" evidence="9">
    <location>
        <begin position="164"/>
        <end position="252"/>
    </location>
</feature>
<feature type="non-terminal residue" evidence="10">
    <location>
        <position position="291"/>
    </location>
</feature>
<keyword evidence="6" id="KW-0539">Nucleus</keyword>
<dbReference type="SMART" id="SM00360">
    <property type="entry name" value="RRM"/>
    <property type="match status" value="1"/>
</dbReference>
<evidence type="ECO:0000313" key="10">
    <source>
        <dbReference type="EMBL" id="OWK49793.1"/>
    </source>
</evidence>
<evidence type="ECO:0000256" key="7">
    <source>
        <dbReference type="PROSITE-ProRule" id="PRU00176"/>
    </source>
</evidence>